<dbReference type="InterPro" id="IPR027417">
    <property type="entry name" value="P-loop_NTPase"/>
</dbReference>
<feature type="domain" description="Sulfotransferase" evidence="1">
    <location>
        <begin position="50"/>
        <end position="236"/>
    </location>
</feature>
<accession>A0A3G9IFL3</accession>
<keyword evidence="3" id="KW-1185">Reference proteome</keyword>
<sequence>MGLRSLASSTVQWQPARNAIKVGVRGYAHALGTVRTVTGTLPAVVNLYTASSPKGGSQFMKELFSHPIVEAHTSLFTLPQRLYQEHLDRPVPAGTYVPGVHMSWDEFLTWPKRGTWRVIYMHRDPRELFVSGYFSAVGVHRPMPHVEEFRAHLRTLPQAEGLLESIRFGAHRVAEMGTWVDVQHPDVLQVRLEDVEADPETWLPKMLEHAGVSLSSQEMAAVMADVSRESMQARDLALRPAGSESHYRVNRLSYRDLFGPEHFAACEAASSGLAQRLGYPD</sequence>
<dbReference type="SUPFAM" id="SSF52540">
    <property type="entry name" value="P-loop containing nucleoside triphosphate hydrolases"/>
    <property type="match status" value="1"/>
</dbReference>
<organism evidence="2 3">
    <name type="scientific">Nocardioides baekrokdamisoli</name>
    <dbReference type="NCBI Taxonomy" id="1804624"/>
    <lineage>
        <taxon>Bacteria</taxon>
        <taxon>Bacillati</taxon>
        <taxon>Actinomycetota</taxon>
        <taxon>Actinomycetes</taxon>
        <taxon>Propionibacteriales</taxon>
        <taxon>Nocardioidaceae</taxon>
        <taxon>Nocardioides</taxon>
    </lineage>
</organism>
<dbReference type="EMBL" id="AP019307">
    <property type="protein sequence ID" value="BBH17132.1"/>
    <property type="molecule type" value="Genomic_DNA"/>
</dbReference>
<evidence type="ECO:0000313" key="2">
    <source>
        <dbReference type="EMBL" id="BBH17132.1"/>
    </source>
</evidence>
<evidence type="ECO:0000259" key="1">
    <source>
        <dbReference type="Pfam" id="PF00685"/>
    </source>
</evidence>
<dbReference type="InterPro" id="IPR000863">
    <property type="entry name" value="Sulfotransferase_dom"/>
</dbReference>
<name>A0A3G9IFL3_9ACTN</name>
<dbReference type="KEGG" id="nbe:Back2_14190"/>
<dbReference type="Proteomes" id="UP000271573">
    <property type="component" value="Chromosome"/>
</dbReference>
<evidence type="ECO:0000313" key="3">
    <source>
        <dbReference type="Proteomes" id="UP000271573"/>
    </source>
</evidence>
<dbReference type="OrthoDB" id="9804504at2"/>
<proteinExistence type="predicted"/>
<dbReference type="Gene3D" id="3.40.50.300">
    <property type="entry name" value="P-loop containing nucleotide triphosphate hydrolases"/>
    <property type="match status" value="1"/>
</dbReference>
<protein>
    <recommendedName>
        <fullName evidence="1">Sulfotransferase domain-containing protein</fullName>
    </recommendedName>
</protein>
<dbReference type="Pfam" id="PF00685">
    <property type="entry name" value="Sulfotransfer_1"/>
    <property type="match status" value="1"/>
</dbReference>
<dbReference type="RefSeq" id="WP_125568060.1">
    <property type="nucleotide sequence ID" value="NZ_AP019307.1"/>
</dbReference>
<gene>
    <name evidence="2" type="ORF">Back2_14190</name>
</gene>
<dbReference type="AlphaFoldDB" id="A0A3G9IFL3"/>
<dbReference type="GO" id="GO:0008146">
    <property type="term" value="F:sulfotransferase activity"/>
    <property type="evidence" value="ECO:0007669"/>
    <property type="project" value="InterPro"/>
</dbReference>
<reference evidence="2 3" key="1">
    <citation type="submission" date="2018-11" db="EMBL/GenBank/DDBJ databases">
        <title>Complete genome sequence of Nocardioides baekrokdamisoli strain KCTC 39748.</title>
        <authorList>
            <person name="Kang S.W."/>
            <person name="Lee K.C."/>
            <person name="Kim K.K."/>
            <person name="Kim J.S."/>
            <person name="Kim D.S."/>
            <person name="Ko S.H."/>
            <person name="Yang S.H."/>
            <person name="Shin Y.K."/>
            <person name="Lee J.S."/>
        </authorList>
    </citation>
    <scope>NUCLEOTIDE SEQUENCE [LARGE SCALE GENOMIC DNA]</scope>
    <source>
        <strain evidence="2 3">KCTC 39748</strain>
    </source>
</reference>